<dbReference type="Gene3D" id="3.40.1260.10">
    <property type="entry name" value="DsrEFH-like"/>
    <property type="match status" value="1"/>
</dbReference>
<comment type="caution">
    <text evidence="2">The sequence shown here is derived from an EMBL/GenBank/DDBJ whole genome shotgun (WGS) entry which is preliminary data.</text>
</comment>
<dbReference type="EMBL" id="BAABHD010000084">
    <property type="protein sequence ID" value="GAA4470091.1"/>
    <property type="molecule type" value="Genomic_DNA"/>
</dbReference>
<accession>A0ABP8NRA4</accession>
<keyword evidence="3" id="KW-1185">Reference proteome</keyword>
<protein>
    <recommendedName>
        <fullName evidence="4">Intracellular sulfur oxidation protein, DsrE/DsrF family</fullName>
    </recommendedName>
</protein>
<organism evidence="2 3">
    <name type="scientific">Nibrella saemangeumensis</name>
    <dbReference type="NCBI Taxonomy" id="1084526"/>
    <lineage>
        <taxon>Bacteria</taxon>
        <taxon>Pseudomonadati</taxon>
        <taxon>Bacteroidota</taxon>
        <taxon>Cytophagia</taxon>
        <taxon>Cytophagales</taxon>
        <taxon>Spirosomataceae</taxon>
        <taxon>Nibrella</taxon>
    </lineage>
</organism>
<keyword evidence="1" id="KW-0732">Signal</keyword>
<dbReference type="RefSeq" id="WP_345249857.1">
    <property type="nucleotide sequence ID" value="NZ_BAABHD010000084.1"/>
</dbReference>
<evidence type="ECO:0000313" key="2">
    <source>
        <dbReference type="EMBL" id="GAA4470091.1"/>
    </source>
</evidence>
<dbReference type="PANTHER" id="PTHR37691">
    <property type="entry name" value="BLR3518 PROTEIN"/>
    <property type="match status" value="1"/>
</dbReference>
<dbReference type="PANTHER" id="PTHR37691:SF1">
    <property type="entry name" value="BLR3518 PROTEIN"/>
    <property type="match status" value="1"/>
</dbReference>
<name>A0ABP8NRA4_9BACT</name>
<sequence length="147" mass="16548">MNPFATFLLILATILVKPALAQTPFHGAEATKPRYYVAYQLNTDNEEKIKSTLQNIQNALTDPRLKGKLDVELVVHGSGVALFRKGSPYEQTLLDLQKQGTLLVQCENTLQQRKISKDELYPFVLYTPSANGELIIRQQQGWAIIHP</sequence>
<feature type="signal peptide" evidence="1">
    <location>
        <begin position="1"/>
        <end position="21"/>
    </location>
</feature>
<evidence type="ECO:0000313" key="3">
    <source>
        <dbReference type="Proteomes" id="UP001501175"/>
    </source>
</evidence>
<reference evidence="3" key="1">
    <citation type="journal article" date="2019" name="Int. J. Syst. Evol. Microbiol.">
        <title>The Global Catalogue of Microorganisms (GCM) 10K type strain sequencing project: providing services to taxonomists for standard genome sequencing and annotation.</title>
        <authorList>
            <consortium name="The Broad Institute Genomics Platform"/>
            <consortium name="The Broad Institute Genome Sequencing Center for Infectious Disease"/>
            <person name="Wu L."/>
            <person name="Ma J."/>
        </authorList>
    </citation>
    <scope>NUCLEOTIDE SEQUENCE [LARGE SCALE GENOMIC DNA]</scope>
    <source>
        <strain evidence="3">JCM 17927</strain>
    </source>
</reference>
<gene>
    <name evidence="2" type="ORF">GCM10023189_58150</name>
</gene>
<dbReference type="Pfam" id="PF02635">
    <property type="entry name" value="DsrE"/>
    <property type="match status" value="1"/>
</dbReference>
<dbReference type="SUPFAM" id="SSF75169">
    <property type="entry name" value="DsrEFH-like"/>
    <property type="match status" value="1"/>
</dbReference>
<dbReference type="InterPro" id="IPR003787">
    <property type="entry name" value="Sulphur_relay_DsrE/F-like"/>
</dbReference>
<feature type="chain" id="PRO_5046455346" description="Intracellular sulfur oxidation protein, DsrE/DsrF family" evidence="1">
    <location>
        <begin position="22"/>
        <end position="147"/>
    </location>
</feature>
<evidence type="ECO:0008006" key="4">
    <source>
        <dbReference type="Google" id="ProtNLM"/>
    </source>
</evidence>
<dbReference type="Proteomes" id="UP001501175">
    <property type="component" value="Unassembled WGS sequence"/>
</dbReference>
<proteinExistence type="predicted"/>
<dbReference type="InterPro" id="IPR027396">
    <property type="entry name" value="DsrEFH-like"/>
</dbReference>
<evidence type="ECO:0000256" key="1">
    <source>
        <dbReference type="SAM" id="SignalP"/>
    </source>
</evidence>